<evidence type="ECO:0000259" key="2">
    <source>
        <dbReference type="Pfam" id="PF07589"/>
    </source>
</evidence>
<dbReference type="Pfam" id="PF07589">
    <property type="entry name" value="PEP-CTERM"/>
    <property type="match status" value="1"/>
</dbReference>
<accession>A0A0B0EH56</accession>
<gene>
    <name evidence="3" type="ORF">SCABRO_02366</name>
</gene>
<reference evidence="3 4" key="1">
    <citation type="submission" date="2014-10" db="EMBL/GenBank/DDBJ databases">
        <title>Draft genome of anammox bacterium scalindua brodae, obtained using differential coverage binning of sequence data from two enrichment reactors.</title>
        <authorList>
            <person name="Speth D.R."/>
            <person name="Russ L."/>
            <person name="Kartal B."/>
            <person name="Op den Camp H.J."/>
            <person name="Dutilh B.E."/>
            <person name="Jetten M.S."/>
        </authorList>
    </citation>
    <scope>NUCLEOTIDE SEQUENCE [LARGE SCALE GENOMIC DNA]</scope>
    <source>
        <strain evidence="3">RU1</strain>
    </source>
</reference>
<feature type="transmembrane region" description="Helical" evidence="1">
    <location>
        <begin position="20"/>
        <end position="36"/>
    </location>
</feature>
<organism evidence="3 4">
    <name type="scientific">Candidatus Scalindua brodae</name>
    <dbReference type="NCBI Taxonomy" id="237368"/>
    <lineage>
        <taxon>Bacteria</taxon>
        <taxon>Pseudomonadati</taxon>
        <taxon>Planctomycetota</taxon>
        <taxon>Candidatus Brocadiia</taxon>
        <taxon>Candidatus Brocadiales</taxon>
        <taxon>Candidatus Scalinduaceae</taxon>
        <taxon>Candidatus Scalindua</taxon>
    </lineage>
</organism>
<dbReference type="AlphaFoldDB" id="A0A0B0EH56"/>
<evidence type="ECO:0000256" key="1">
    <source>
        <dbReference type="SAM" id="Phobius"/>
    </source>
</evidence>
<proteinExistence type="predicted"/>
<dbReference type="NCBIfam" id="TIGR02595">
    <property type="entry name" value="PEP_CTERM"/>
    <property type="match status" value="1"/>
</dbReference>
<evidence type="ECO:0000313" key="4">
    <source>
        <dbReference type="Proteomes" id="UP000030652"/>
    </source>
</evidence>
<feature type="non-terminal residue" evidence="3">
    <location>
        <position position="1"/>
    </location>
</feature>
<dbReference type="EMBL" id="JRYO01000165">
    <property type="protein sequence ID" value="KHE91889.1"/>
    <property type="molecule type" value="Genomic_DNA"/>
</dbReference>
<dbReference type="InterPro" id="IPR013424">
    <property type="entry name" value="Ice-binding_C"/>
</dbReference>
<comment type="caution">
    <text evidence="3">The sequence shown here is derived from an EMBL/GenBank/DDBJ whole genome shotgun (WGS) entry which is preliminary data.</text>
</comment>
<dbReference type="Proteomes" id="UP000030652">
    <property type="component" value="Unassembled WGS sequence"/>
</dbReference>
<protein>
    <submittedName>
        <fullName evidence="3">PEP-CTERM motif protein</fullName>
    </submittedName>
</protein>
<sequence length="47" mass="4988">TIYFSSTLEIGADNPVVPEPSTVILLGIGMAGLVATRKRLGKRFIKG</sequence>
<keyword evidence="1" id="KW-0472">Membrane</keyword>
<feature type="domain" description="Ice-binding protein C-terminal" evidence="2">
    <location>
        <begin position="17"/>
        <end position="39"/>
    </location>
</feature>
<name>A0A0B0EH56_9BACT</name>
<keyword evidence="1" id="KW-1133">Transmembrane helix</keyword>
<keyword evidence="1" id="KW-0812">Transmembrane</keyword>
<evidence type="ECO:0000313" key="3">
    <source>
        <dbReference type="EMBL" id="KHE91889.1"/>
    </source>
</evidence>